<comment type="subunit">
    <text evidence="6">Homotrimer.</text>
</comment>
<organism evidence="8 9">
    <name type="scientific">Roseiconus lacunae</name>
    <dbReference type="NCBI Taxonomy" id="2605694"/>
    <lineage>
        <taxon>Bacteria</taxon>
        <taxon>Pseudomonadati</taxon>
        <taxon>Planctomycetota</taxon>
        <taxon>Planctomycetia</taxon>
        <taxon>Pirellulales</taxon>
        <taxon>Pirellulaceae</taxon>
        <taxon>Roseiconus</taxon>
    </lineage>
</organism>
<feature type="active site" description="Proton acceptor" evidence="6">
    <location>
        <position position="232"/>
    </location>
</feature>
<name>A0ABT7PLW4_9BACT</name>
<evidence type="ECO:0000313" key="8">
    <source>
        <dbReference type="EMBL" id="MDM4017505.1"/>
    </source>
</evidence>
<dbReference type="RefSeq" id="WP_230627405.1">
    <property type="nucleotide sequence ID" value="NZ_JAJMQV010000011.1"/>
</dbReference>
<comment type="catalytic activity">
    <reaction evidence="6">
        <text>a UDP-3-O-[(3R)-3-hydroxyacyl]-alpha-D-glucosamine + a (3R)-hydroxyacyl-[ACP] = a UDP-2-N,3-O-bis[(3R)-3-hydroxyacyl]-alpha-D-glucosamine + holo-[ACP] + H(+)</text>
        <dbReference type="Rhea" id="RHEA:53836"/>
        <dbReference type="Rhea" id="RHEA-COMP:9685"/>
        <dbReference type="Rhea" id="RHEA-COMP:9945"/>
        <dbReference type="ChEBI" id="CHEBI:15378"/>
        <dbReference type="ChEBI" id="CHEBI:64479"/>
        <dbReference type="ChEBI" id="CHEBI:78827"/>
        <dbReference type="ChEBI" id="CHEBI:137740"/>
        <dbReference type="ChEBI" id="CHEBI:137748"/>
        <dbReference type="EC" id="2.3.1.191"/>
    </reaction>
</comment>
<dbReference type="NCBIfam" id="TIGR01853">
    <property type="entry name" value="lipid_A_lpxD"/>
    <property type="match status" value="1"/>
</dbReference>
<keyword evidence="4 6" id="KW-0443">Lipid metabolism</keyword>
<accession>A0ABT7PLW4</accession>
<keyword evidence="1 6" id="KW-0444">Lipid biosynthesis</keyword>
<evidence type="ECO:0000256" key="7">
    <source>
        <dbReference type="SAM" id="Coils"/>
    </source>
</evidence>
<keyword evidence="9" id="KW-1185">Reference proteome</keyword>
<evidence type="ECO:0000256" key="6">
    <source>
        <dbReference type="HAMAP-Rule" id="MF_00523"/>
    </source>
</evidence>
<dbReference type="NCBIfam" id="NF002060">
    <property type="entry name" value="PRK00892.1"/>
    <property type="match status" value="1"/>
</dbReference>
<dbReference type="Pfam" id="PF00132">
    <property type="entry name" value="Hexapep"/>
    <property type="match status" value="2"/>
</dbReference>
<dbReference type="GO" id="GO:0103118">
    <property type="term" value="F:UDP-3-O-[(3R)-3-hydroxyacyl]-glucosamine N-acyltransferase activity"/>
    <property type="evidence" value="ECO:0007669"/>
    <property type="project" value="UniProtKB-EC"/>
</dbReference>
<dbReference type="InterPro" id="IPR011004">
    <property type="entry name" value="Trimer_LpxA-like_sf"/>
</dbReference>
<evidence type="ECO:0000313" key="9">
    <source>
        <dbReference type="Proteomes" id="UP001239462"/>
    </source>
</evidence>
<keyword evidence="3 6" id="KW-0808">Transferase</keyword>
<dbReference type="EMBL" id="JASZZN010000014">
    <property type="protein sequence ID" value="MDM4017505.1"/>
    <property type="molecule type" value="Genomic_DNA"/>
</dbReference>
<evidence type="ECO:0000256" key="4">
    <source>
        <dbReference type="ARBA" id="ARBA00023098"/>
    </source>
</evidence>
<reference evidence="8 9" key="1">
    <citation type="submission" date="2023-06" db="EMBL/GenBank/DDBJ databases">
        <title>Roseiconus lacunae JC819 isolated from Gulf of Mannar region, Tamil Nadu.</title>
        <authorList>
            <person name="Pk S."/>
            <person name="Ch S."/>
            <person name="Ch V.R."/>
        </authorList>
    </citation>
    <scope>NUCLEOTIDE SEQUENCE [LARGE SCALE GENOMIC DNA]</scope>
    <source>
        <strain evidence="8 9">JC819</strain>
    </source>
</reference>
<sequence length="346" mass="36518">MAIRLDELSQLVGGTLHGDGTALCHGANPLELAAANEITLVVQPTPQVREIAALAIVTAKLIEECECPQLLVDDPHAAFAQIVRQFRPPLPVQIPNEGTASNARIADSASIHPSATIAADVVVGERTLVMPGVVIMSGCTIGSDCVLHPNVTLYTHTRIGDRVRIHASSTLGADGFGYRFEGGRHVPASQLGYVEIESDVDIGAGVTIDRGTYGATRVGEGTKIDNQVMIAHNCQIGRHNLICSQVGIAGSCQTGDHVILAGQVGLKDHIRLGDGAIVGAKAGVMDNCDGGQVYLGAPAMPQRDQMQIFALQRKLPEMRRELKAMRKQIATLQAALPESGSNERAA</sequence>
<evidence type="ECO:0000256" key="1">
    <source>
        <dbReference type="ARBA" id="ARBA00022516"/>
    </source>
</evidence>
<feature type="coiled-coil region" evidence="7">
    <location>
        <begin position="308"/>
        <end position="335"/>
    </location>
</feature>
<dbReference type="CDD" id="cd03352">
    <property type="entry name" value="LbH_LpxD"/>
    <property type="match status" value="1"/>
</dbReference>
<keyword evidence="7" id="KW-0175">Coiled coil</keyword>
<proteinExistence type="inferred from homology"/>
<protein>
    <recommendedName>
        <fullName evidence="6">UDP-3-O-acylglucosamine N-acyltransferase</fullName>
        <ecNumber evidence="6">2.3.1.191</ecNumber>
    </recommendedName>
</protein>
<dbReference type="PANTHER" id="PTHR43378">
    <property type="entry name" value="UDP-3-O-ACYLGLUCOSAMINE N-ACYLTRANSFERASE"/>
    <property type="match status" value="1"/>
</dbReference>
<dbReference type="Gene3D" id="2.160.10.10">
    <property type="entry name" value="Hexapeptide repeat proteins"/>
    <property type="match status" value="1"/>
</dbReference>
<dbReference type="Gene3D" id="3.40.1390.10">
    <property type="entry name" value="MurE/MurF, N-terminal domain"/>
    <property type="match status" value="1"/>
</dbReference>
<comment type="function">
    <text evidence="6">Catalyzes the N-acylation of UDP-3-O-acylglucosamine using 3-hydroxyacyl-ACP as the acyl donor. Is involved in the biosynthesis of lipid A, a phosphorylated glycolipid that anchors the lipopolysaccharide to the outer membrane of the cell.</text>
</comment>
<dbReference type="PANTHER" id="PTHR43378:SF2">
    <property type="entry name" value="UDP-3-O-ACYLGLUCOSAMINE N-ACYLTRANSFERASE 1, MITOCHONDRIAL-RELATED"/>
    <property type="match status" value="1"/>
</dbReference>
<dbReference type="SUPFAM" id="SSF51161">
    <property type="entry name" value="Trimeric LpxA-like enzymes"/>
    <property type="match status" value="1"/>
</dbReference>
<dbReference type="InterPro" id="IPR007691">
    <property type="entry name" value="LpxD"/>
</dbReference>
<keyword evidence="6" id="KW-0677">Repeat</keyword>
<dbReference type="HAMAP" id="MF_00523">
    <property type="entry name" value="LpxD"/>
    <property type="match status" value="1"/>
</dbReference>
<evidence type="ECO:0000256" key="2">
    <source>
        <dbReference type="ARBA" id="ARBA00022556"/>
    </source>
</evidence>
<dbReference type="Proteomes" id="UP001239462">
    <property type="component" value="Unassembled WGS sequence"/>
</dbReference>
<evidence type="ECO:0000256" key="5">
    <source>
        <dbReference type="ARBA" id="ARBA00023315"/>
    </source>
</evidence>
<comment type="pathway">
    <text evidence="6">Bacterial outer membrane biogenesis; LPS lipid A biosynthesis.</text>
</comment>
<keyword evidence="2 6" id="KW-0441">Lipid A biosynthesis</keyword>
<evidence type="ECO:0000256" key="3">
    <source>
        <dbReference type="ARBA" id="ARBA00022679"/>
    </source>
</evidence>
<dbReference type="EC" id="2.3.1.191" evidence="6"/>
<gene>
    <name evidence="6 8" type="primary">lpxD</name>
    <name evidence="8" type="ORF">QTN89_18800</name>
</gene>
<keyword evidence="5 6" id="KW-0012">Acyltransferase</keyword>
<comment type="caution">
    <text evidence="8">The sequence shown here is derived from an EMBL/GenBank/DDBJ whole genome shotgun (WGS) entry which is preliminary data.</text>
</comment>
<comment type="similarity">
    <text evidence="6">Belongs to the transferase hexapeptide repeat family. LpxD subfamily.</text>
</comment>
<dbReference type="InterPro" id="IPR001451">
    <property type="entry name" value="Hexapep"/>
</dbReference>